<dbReference type="EC" id="1.14.13.59" evidence="4"/>
<reference evidence="16 17" key="1">
    <citation type="submission" date="2022-06" db="EMBL/GenBank/DDBJ databases">
        <title>Genomic Encyclopedia of Archaeal and Bacterial Type Strains, Phase II (KMG-II): from individual species to whole genera.</title>
        <authorList>
            <person name="Goeker M."/>
        </authorList>
    </citation>
    <scope>NUCLEOTIDE SEQUENCE [LARGE SCALE GENOMIC DNA]</scope>
    <source>
        <strain evidence="16 17">DSM 44255</strain>
    </source>
</reference>
<name>A0ABT1I567_9PSEU</name>
<evidence type="ECO:0000256" key="13">
    <source>
        <dbReference type="ARBA" id="ARBA00032493"/>
    </source>
</evidence>
<accession>A0ABT1I567</accession>
<evidence type="ECO:0000256" key="2">
    <source>
        <dbReference type="ARBA" id="ARBA00004924"/>
    </source>
</evidence>
<dbReference type="InterPro" id="IPR025700">
    <property type="entry name" value="Lys/Orn_oxygenase"/>
</dbReference>
<keyword evidence="8" id="KW-0521">NADP</keyword>
<sequence length="422" mass="46118">MPLDLVGVGIGPANLSLAALASGVDGVRARFLDRAPAFHWHPGLLIDGTTLQVPFLADLVSLVDPTHPLSFLAYLRDKGRLFPFYFAERFHIPRAEYDDYCRWAVKRLPSCSFGQNVTEVRWSAAQETFEVITETETLLARNVVLGIGTEPVVPDPLKGVAHHSADYLDIRDSLLALDDVTIVGSGQSGAEVFLDLLRRRGGGLRWLTRTPAFAPMEYSKLGLEQFTPDYTRYFYDLPEPARDALVPTQWQLYKAISADTIADIQNELYNRTVGSGWPDVSLTPGVEVTAARPEKAGIELTLHHRHQGVTATVRTDAVVCATGYAERDAAALLGPLLGPRDAAGRFTVDAEFRVGLARGITGSVFAQNAERHTHGVGAPDLGLTAWRSATILNAVTGRAPHALPERTAFTTFGLVRERRRAT</sequence>
<protein>
    <recommendedName>
        <fullName evidence="5">L-lysine N6-monooxygenase MbtG</fullName>
        <ecNumber evidence="4">1.14.13.59</ecNumber>
    </recommendedName>
    <alternativeName>
        <fullName evidence="14">Lysine 6-N-hydroxylase</fullName>
    </alternativeName>
    <alternativeName>
        <fullName evidence="13">Lysine N6-hydroxylase</fullName>
    </alternativeName>
    <alternativeName>
        <fullName evidence="11">Lysine-N-oxygenase</fullName>
    </alternativeName>
    <alternativeName>
        <fullName evidence="12">Mycobactin synthase protein G</fullName>
    </alternativeName>
</protein>
<proteinExistence type="inferred from homology"/>
<evidence type="ECO:0000256" key="11">
    <source>
        <dbReference type="ARBA" id="ARBA00029939"/>
    </source>
</evidence>
<dbReference type="Gene3D" id="3.50.50.60">
    <property type="entry name" value="FAD/NAD(P)-binding domain"/>
    <property type="match status" value="1"/>
</dbReference>
<evidence type="ECO:0000313" key="17">
    <source>
        <dbReference type="Proteomes" id="UP001205185"/>
    </source>
</evidence>
<dbReference type="InterPro" id="IPR036188">
    <property type="entry name" value="FAD/NAD-bd_sf"/>
</dbReference>
<dbReference type="SUPFAM" id="SSF51905">
    <property type="entry name" value="FAD/NAD(P)-binding domain"/>
    <property type="match status" value="2"/>
</dbReference>
<organism evidence="16 17">
    <name type="scientific">Actinokineospora diospyrosa</name>
    <dbReference type="NCBI Taxonomy" id="103728"/>
    <lineage>
        <taxon>Bacteria</taxon>
        <taxon>Bacillati</taxon>
        <taxon>Actinomycetota</taxon>
        <taxon>Actinomycetes</taxon>
        <taxon>Pseudonocardiales</taxon>
        <taxon>Pseudonocardiaceae</taxon>
        <taxon>Actinokineospora</taxon>
    </lineage>
</organism>
<comment type="catalytic activity">
    <reaction evidence="15">
        <text>L-lysine + NADPH + O2 = N(6)-hydroxy-L-lysine + NADP(+) + H2O</text>
        <dbReference type="Rhea" id="RHEA:23228"/>
        <dbReference type="ChEBI" id="CHEBI:15377"/>
        <dbReference type="ChEBI" id="CHEBI:15379"/>
        <dbReference type="ChEBI" id="CHEBI:32551"/>
        <dbReference type="ChEBI" id="CHEBI:57783"/>
        <dbReference type="ChEBI" id="CHEBI:57820"/>
        <dbReference type="ChEBI" id="CHEBI:58349"/>
        <dbReference type="EC" id="1.14.13.59"/>
    </reaction>
</comment>
<dbReference type="Pfam" id="PF13434">
    <property type="entry name" value="Lys_Orn_oxgnase"/>
    <property type="match status" value="1"/>
</dbReference>
<evidence type="ECO:0000256" key="12">
    <source>
        <dbReference type="ARBA" id="ARBA00031158"/>
    </source>
</evidence>
<dbReference type="PANTHER" id="PTHR42802">
    <property type="entry name" value="MONOOXYGENASE"/>
    <property type="match status" value="1"/>
</dbReference>
<comment type="caution">
    <text evidence="16">The sequence shown here is derived from an EMBL/GenBank/DDBJ whole genome shotgun (WGS) entry which is preliminary data.</text>
</comment>
<keyword evidence="9" id="KW-0560">Oxidoreductase</keyword>
<dbReference type="EMBL" id="JAMTCO010000001">
    <property type="protein sequence ID" value="MCP2267711.1"/>
    <property type="molecule type" value="Genomic_DNA"/>
</dbReference>
<gene>
    <name evidence="16" type="ORF">LV75_000193</name>
</gene>
<evidence type="ECO:0000256" key="3">
    <source>
        <dbReference type="ARBA" id="ARBA00007588"/>
    </source>
</evidence>
<keyword evidence="17" id="KW-1185">Reference proteome</keyword>
<dbReference type="Proteomes" id="UP001205185">
    <property type="component" value="Unassembled WGS sequence"/>
</dbReference>
<evidence type="ECO:0000256" key="1">
    <source>
        <dbReference type="ARBA" id="ARBA00001974"/>
    </source>
</evidence>
<keyword evidence="10" id="KW-0503">Monooxygenase</keyword>
<dbReference type="PANTHER" id="PTHR42802:SF1">
    <property type="entry name" value="L-ORNITHINE N(5)-MONOOXYGENASE"/>
    <property type="match status" value="1"/>
</dbReference>
<evidence type="ECO:0000256" key="5">
    <source>
        <dbReference type="ARBA" id="ARBA00016406"/>
    </source>
</evidence>
<evidence type="ECO:0000256" key="15">
    <source>
        <dbReference type="ARBA" id="ARBA00048407"/>
    </source>
</evidence>
<dbReference type="RefSeq" id="WP_253884631.1">
    <property type="nucleotide sequence ID" value="NZ_BAAAVB010000002.1"/>
</dbReference>
<comment type="cofactor">
    <cofactor evidence="1">
        <name>FAD</name>
        <dbReference type="ChEBI" id="CHEBI:57692"/>
    </cofactor>
</comment>
<evidence type="ECO:0000256" key="7">
    <source>
        <dbReference type="ARBA" id="ARBA00022827"/>
    </source>
</evidence>
<comment type="similarity">
    <text evidence="3">Belongs to the lysine N(6)-hydroxylase/L-ornithine N(5)-oxygenase family.</text>
</comment>
<evidence type="ECO:0000256" key="4">
    <source>
        <dbReference type="ARBA" id="ARBA00013076"/>
    </source>
</evidence>
<evidence type="ECO:0000256" key="6">
    <source>
        <dbReference type="ARBA" id="ARBA00022630"/>
    </source>
</evidence>
<evidence type="ECO:0000256" key="10">
    <source>
        <dbReference type="ARBA" id="ARBA00023033"/>
    </source>
</evidence>
<evidence type="ECO:0000256" key="14">
    <source>
        <dbReference type="ARBA" id="ARBA00032738"/>
    </source>
</evidence>
<keyword evidence="7" id="KW-0274">FAD</keyword>
<evidence type="ECO:0000313" key="16">
    <source>
        <dbReference type="EMBL" id="MCP2267711.1"/>
    </source>
</evidence>
<comment type="pathway">
    <text evidence="2">Siderophore biosynthesis.</text>
</comment>
<evidence type="ECO:0000256" key="9">
    <source>
        <dbReference type="ARBA" id="ARBA00023002"/>
    </source>
</evidence>
<evidence type="ECO:0000256" key="8">
    <source>
        <dbReference type="ARBA" id="ARBA00022857"/>
    </source>
</evidence>
<keyword evidence="6" id="KW-0285">Flavoprotein</keyword>